<dbReference type="EMBL" id="CAXAMM010012792">
    <property type="protein sequence ID" value="CAK9029778.1"/>
    <property type="molecule type" value="Genomic_DNA"/>
</dbReference>
<proteinExistence type="predicted"/>
<name>A0ABP0KU81_9DINO</name>
<dbReference type="Proteomes" id="UP001642464">
    <property type="component" value="Unassembled WGS sequence"/>
</dbReference>
<evidence type="ECO:0000313" key="2">
    <source>
        <dbReference type="EMBL" id="CAK9029778.1"/>
    </source>
</evidence>
<feature type="compositionally biased region" description="Polar residues" evidence="1">
    <location>
        <begin position="99"/>
        <end position="110"/>
    </location>
</feature>
<feature type="region of interest" description="Disordered" evidence="1">
    <location>
        <begin position="1"/>
        <end position="125"/>
    </location>
</feature>
<keyword evidence="3" id="KW-1185">Reference proteome</keyword>
<comment type="caution">
    <text evidence="2">The sequence shown here is derived from an EMBL/GenBank/DDBJ whole genome shotgun (WGS) entry which is preliminary data.</text>
</comment>
<reference evidence="2 3" key="1">
    <citation type="submission" date="2024-02" db="EMBL/GenBank/DDBJ databases">
        <authorList>
            <person name="Chen Y."/>
            <person name="Shah S."/>
            <person name="Dougan E. K."/>
            <person name="Thang M."/>
            <person name="Chan C."/>
        </authorList>
    </citation>
    <scope>NUCLEOTIDE SEQUENCE [LARGE SCALE GENOMIC DNA]</scope>
</reference>
<evidence type="ECO:0000313" key="3">
    <source>
        <dbReference type="Proteomes" id="UP001642464"/>
    </source>
</evidence>
<organism evidence="2 3">
    <name type="scientific">Durusdinium trenchii</name>
    <dbReference type="NCBI Taxonomy" id="1381693"/>
    <lineage>
        <taxon>Eukaryota</taxon>
        <taxon>Sar</taxon>
        <taxon>Alveolata</taxon>
        <taxon>Dinophyceae</taxon>
        <taxon>Suessiales</taxon>
        <taxon>Symbiodiniaceae</taxon>
        <taxon>Durusdinium</taxon>
    </lineage>
</organism>
<protein>
    <submittedName>
        <fullName evidence="2">Uncharacterized protein</fullName>
    </submittedName>
</protein>
<evidence type="ECO:0000256" key="1">
    <source>
        <dbReference type="SAM" id="MobiDB-lite"/>
    </source>
</evidence>
<feature type="compositionally biased region" description="Gly residues" evidence="1">
    <location>
        <begin position="16"/>
        <end position="26"/>
    </location>
</feature>
<feature type="compositionally biased region" description="Low complexity" evidence="1">
    <location>
        <begin position="53"/>
        <end position="65"/>
    </location>
</feature>
<feature type="non-terminal residue" evidence="2">
    <location>
        <position position="125"/>
    </location>
</feature>
<gene>
    <name evidence="2" type="ORF">SCF082_LOCUS18938</name>
</gene>
<sequence length="125" mass="12837">MMPDAFFTPPRRAGQQKGGSKSGSGSSGAARPVRPPGALPMAKASMAKPSQESPSISIGSPFGSPNIQDDAGMDFLEPPESDPQSGAAGALETPMKVTVTATGSERSGNQVRGRKRHADEDEPDS</sequence>
<accession>A0ABP0KU81</accession>